<reference evidence="1 2" key="1">
    <citation type="submission" date="2009-02" db="EMBL/GenBank/DDBJ databases">
        <title>Sequencing of the draft genome and assembly of Dethiobacter alkaliphilus AHT 1.</title>
        <authorList>
            <consortium name="US DOE Joint Genome Institute (JGI-PGF)"/>
            <person name="Lucas S."/>
            <person name="Copeland A."/>
            <person name="Lapidus A."/>
            <person name="Glavina del Rio T."/>
            <person name="Dalin E."/>
            <person name="Tice H."/>
            <person name="Bruce D."/>
            <person name="Goodwin L."/>
            <person name="Pitluck S."/>
            <person name="Larimer F."/>
            <person name="Land M.L."/>
            <person name="Hauser L."/>
            <person name="Muyzer G."/>
        </authorList>
    </citation>
    <scope>NUCLEOTIDE SEQUENCE [LARGE SCALE GENOMIC DNA]</scope>
    <source>
        <strain evidence="1 2">AHT 1</strain>
    </source>
</reference>
<dbReference type="AlphaFoldDB" id="C0GCS9"/>
<accession>C0GCS9</accession>
<dbReference type="EMBL" id="ACJM01000001">
    <property type="protein sequence ID" value="EEG79014.1"/>
    <property type="molecule type" value="Genomic_DNA"/>
</dbReference>
<sequence>MFRSIVQMMKNAGQFLSYPILQYIPISINTLAQNDHWANPFNQPSPQLFLFQDEDALRSALNRFQIQLQKTPPDGDLYVLCLNFQTELVLFRYLTCKIIGEEQLGSAHVFAITKKYFPRRSLHFGLFENDGRKLRGINQVIY</sequence>
<comment type="caution">
    <text evidence="1">The sequence shown here is derived from an EMBL/GenBank/DDBJ whole genome shotgun (WGS) entry which is preliminary data.</text>
</comment>
<organism evidence="1 2">
    <name type="scientific">Dethiobacter alkaliphilus AHT 1</name>
    <dbReference type="NCBI Taxonomy" id="555088"/>
    <lineage>
        <taxon>Bacteria</taxon>
        <taxon>Bacillati</taxon>
        <taxon>Bacillota</taxon>
        <taxon>Dethiobacteria</taxon>
        <taxon>Dethiobacterales</taxon>
        <taxon>Dethiobacteraceae</taxon>
        <taxon>Dethiobacter</taxon>
    </lineage>
</organism>
<evidence type="ECO:0000313" key="2">
    <source>
        <dbReference type="Proteomes" id="UP000006443"/>
    </source>
</evidence>
<gene>
    <name evidence="1" type="ORF">DealDRAFT_0288</name>
</gene>
<proteinExistence type="predicted"/>
<keyword evidence="2" id="KW-1185">Reference proteome</keyword>
<protein>
    <submittedName>
        <fullName evidence="1">Uncharacterized protein</fullName>
    </submittedName>
</protein>
<dbReference type="eggNOG" id="ENOG502ZN3D">
    <property type="taxonomic scope" value="Bacteria"/>
</dbReference>
<evidence type="ECO:0000313" key="1">
    <source>
        <dbReference type="EMBL" id="EEG79014.1"/>
    </source>
</evidence>
<dbReference type="Proteomes" id="UP000006443">
    <property type="component" value="Unassembled WGS sequence"/>
</dbReference>
<name>C0GCS9_DETAL</name>
<dbReference type="RefSeq" id="WP_008514155.1">
    <property type="nucleotide sequence ID" value="NZ_ACJM01000001.1"/>
</dbReference>